<dbReference type="AlphaFoldDB" id="K5WBX7"/>
<evidence type="ECO:0000313" key="3">
    <source>
        <dbReference type="Proteomes" id="UP000008370"/>
    </source>
</evidence>
<accession>K5WBX7</accession>
<dbReference type="InParanoid" id="K5WBX7"/>
<dbReference type="InterPro" id="IPR035992">
    <property type="entry name" value="Ricin_B-like_lectins"/>
</dbReference>
<dbReference type="GeneID" id="18912677"/>
<dbReference type="KEGG" id="pco:PHACADRAFT_207907"/>
<dbReference type="Gene3D" id="2.80.10.50">
    <property type="match status" value="1"/>
</dbReference>
<dbReference type="EMBL" id="JH930471">
    <property type="protein sequence ID" value="EKM56715.1"/>
    <property type="molecule type" value="Genomic_DNA"/>
</dbReference>
<feature type="compositionally biased region" description="Acidic residues" evidence="1">
    <location>
        <begin position="18"/>
        <end position="31"/>
    </location>
</feature>
<dbReference type="HOGENOM" id="CLU_921686_0_0_1"/>
<keyword evidence="3" id="KW-1185">Reference proteome</keyword>
<feature type="region of interest" description="Disordered" evidence="1">
    <location>
        <begin position="1"/>
        <end position="34"/>
    </location>
</feature>
<protein>
    <recommendedName>
        <fullName evidence="4">Ricin B lectin domain-containing protein</fullName>
    </recommendedName>
</protein>
<evidence type="ECO:0000256" key="1">
    <source>
        <dbReference type="SAM" id="MobiDB-lite"/>
    </source>
</evidence>
<dbReference type="SUPFAM" id="SSF50370">
    <property type="entry name" value="Ricin B-like lectins"/>
    <property type="match status" value="1"/>
</dbReference>
<evidence type="ECO:0008006" key="4">
    <source>
        <dbReference type="Google" id="ProtNLM"/>
    </source>
</evidence>
<dbReference type="Proteomes" id="UP000008370">
    <property type="component" value="Unassembled WGS sequence"/>
</dbReference>
<name>K5WBX7_PHACS</name>
<evidence type="ECO:0000313" key="2">
    <source>
        <dbReference type="EMBL" id="EKM56715.1"/>
    </source>
</evidence>
<dbReference type="OrthoDB" id="3228793at2759"/>
<gene>
    <name evidence="2" type="ORF">PHACADRAFT_207907</name>
</gene>
<dbReference type="RefSeq" id="XP_007394551.1">
    <property type="nucleotide sequence ID" value="XM_007394489.1"/>
</dbReference>
<organism evidence="2 3">
    <name type="scientific">Phanerochaete carnosa (strain HHB-10118-sp)</name>
    <name type="common">White-rot fungus</name>
    <name type="synonym">Peniophora carnosa</name>
    <dbReference type="NCBI Taxonomy" id="650164"/>
    <lineage>
        <taxon>Eukaryota</taxon>
        <taxon>Fungi</taxon>
        <taxon>Dikarya</taxon>
        <taxon>Basidiomycota</taxon>
        <taxon>Agaricomycotina</taxon>
        <taxon>Agaricomycetes</taxon>
        <taxon>Polyporales</taxon>
        <taxon>Phanerochaetaceae</taxon>
        <taxon>Phanerochaete</taxon>
    </lineage>
</organism>
<reference evidence="2 3" key="1">
    <citation type="journal article" date="2012" name="BMC Genomics">
        <title>Comparative genomics of the white-rot fungi, Phanerochaete carnosa and P. chrysosporium, to elucidate the genetic basis of the distinct wood types they colonize.</title>
        <authorList>
            <person name="Suzuki H."/>
            <person name="MacDonald J."/>
            <person name="Syed K."/>
            <person name="Salamov A."/>
            <person name="Hori C."/>
            <person name="Aerts A."/>
            <person name="Henrissat B."/>
            <person name="Wiebenga A."/>
            <person name="vanKuyk P.A."/>
            <person name="Barry K."/>
            <person name="Lindquist E."/>
            <person name="LaButti K."/>
            <person name="Lapidus A."/>
            <person name="Lucas S."/>
            <person name="Coutinho P."/>
            <person name="Gong Y."/>
            <person name="Samejima M."/>
            <person name="Mahadevan R."/>
            <person name="Abou-Zaid M."/>
            <person name="de Vries R.P."/>
            <person name="Igarashi K."/>
            <person name="Yadav J.S."/>
            <person name="Grigoriev I.V."/>
            <person name="Master E.R."/>
        </authorList>
    </citation>
    <scope>NUCLEOTIDE SEQUENCE [LARGE SCALE GENOMIC DNA]</scope>
    <source>
        <strain evidence="2 3">HHB-10118-sp</strain>
    </source>
</reference>
<proteinExistence type="predicted"/>
<sequence>MLDENAELNEHPEHGGDEEGGDRDDADDDDEGGKKAGVIGNCPLIISVSLAHLVSPATTHTSPTVQPGTYELKHASGLALNSQDAPVYNRQCDDALVLETFPPRLGKWEFDRVGDGYTIKQRETGLYCTLPQAGPKLDAPGCKASAYIWQLKRTGPISAPGNIAPGVYALKNKASKTYVALAPDEKTIQCWPEADLCTRGTKLWEIVPCGGGYTIKLAGTDKYCTLRESISWRSKVSVSSVPAAWKIVPADGHSNEGCFQIFWADTQMLWDLSGYGSSKPGTPVEIVQNKDSRDCRFFFLEA</sequence>
<feature type="compositionally biased region" description="Basic and acidic residues" evidence="1">
    <location>
        <begin position="8"/>
        <end position="17"/>
    </location>
</feature>